<protein>
    <recommendedName>
        <fullName evidence="4">Sel1 repeat family protein</fullName>
    </recommendedName>
</protein>
<evidence type="ECO:0000313" key="2">
    <source>
        <dbReference type="EMBL" id="MRW93651.1"/>
    </source>
</evidence>
<organism evidence="2 3">
    <name type="scientific">Duganella guangzhouensis</name>
    <dbReference type="NCBI Taxonomy" id="2666084"/>
    <lineage>
        <taxon>Bacteria</taxon>
        <taxon>Pseudomonadati</taxon>
        <taxon>Pseudomonadota</taxon>
        <taxon>Betaproteobacteria</taxon>
        <taxon>Burkholderiales</taxon>
        <taxon>Oxalobacteraceae</taxon>
        <taxon>Telluria group</taxon>
        <taxon>Duganella</taxon>
    </lineage>
</organism>
<feature type="transmembrane region" description="Helical" evidence="1">
    <location>
        <begin position="96"/>
        <end position="114"/>
    </location>
</feature>
<dbReference type="Proteomes" id="UP000433309">
    <property type="component" value="Unassembled WGS sequence"/>
</dbReference>
<keyword evidence="3" id="KW-1185">Reference proteome</keyword>
<dbReference type="Pfam" id="PF08238">
    <property type="entry name" value="Sel1"/>
    <property type="match status" value="4"/>
</dbReference>
<gene>
    <name evidence="2" type="ORF">GJ699_27020</name>
</gene>
<evidence type="ECO:0000256" key="1">
    <source>
        <dbReference type="SAM" id="Phobius"/>
    </source>
</evidence>
<dbReference type="InterPro" id="IPR006597">
    <property type="entry name" value="Sel1-like"/>
</dbReference>
<evidence type="ECO:0000313" key="3">
    <source>
        <dbReference type="Proteomes" id="UP000433309"/>
    </source>
</evidence>
<dbReference type="EMBL" id="WKJK01000018">
    <property type="protein sequence ID" value="MRW93651.1"/>
    <property type="molecule type" value="Genomic_DNA"/>
</dbReference>
<accession>A0A6I2L644</accession>
<dbReference type="SMART" id="SM00671">
    <property type="entry name" value="SEL1"/>
    <property type="match status" value="4"/>
</dbReference>
<dbReference type="PANTHER" id="PTHR45011:SF1">
    <property type="entry name" value="DAP3-BINDING CELL DEATH ENHANCER 1"/>
    <property type="match status" value="1"/>
</dbReference>
<feature type="transmembrane region" description="Helical" evidence="1">
    <location>
        <begin position="69"/>
        <end position="89"/>
    </location>
</feature>
<feature type="transmembrane region" description="Helical" evidence="1">
    <location>
        <begin position="32"/>
        <end position="49"/>
    </location>
</feature>
<dbReference type="PANTHER" id="PTHR45011">
    <property type="entry name" value="DAP3-BINDING CELL DEATH ENHANCER 1"/>
    <property type="match status" value="1"/>
</dbReference>
<keyword evidence="1" id="KW-0472">Membrane</keyword>
<reference evidence="2 3" key="1">
    <citation type="submission" date="2019-11" db="EMBL/GenBank/DDBJ databases">
        <title>Novel species isolated from a subtropical stream in China.</title>
        <authorList>
            <person name="Lu H."/>
        </authorList>
    </citation>
    <scope>NUCLEOTIDE SEQUENCE [LARGE SCALE GENOMIC DNA]</scope>
    <source>
        <strain evidence="2 3">FT80W</strain>
    </source>
</reference>
<sequence length="1145" mass="124332">MLLPLHLVSSVTWFGVAVFLLSAAWLMRTGRFWLLPFAAALLALFSLRLTYASRQAWHMFDGTIPARYLAAMALVVLISGAVCWLLAWLIARRLRWIPRSAWLLGIAWAVAALVSDMEGCDSHAIHTDHRCPWIHSATITGLPFISAASAQDEAPPPAFMLARNRFFSTYQKCLLSYQDGRCEYELGSSFENAPGDSRNMREALSYYRLGAKKGHVAAAGRTGFFEVYGMAGPRNVPAALLLLNQAADQGDLLAQRALAEIYTKSQIALPELPPDPQLGLRWHMQLAIRGDANSAYLVAQSYATGGPLGQDIVRAIDFWSRAANAGHAQSWVELGKLFTYGGGVPTDPALGHALQVMGAEIGKPDFLRVLTLRAQQDLSAADKARAEALASAMRKSRIVAMTVSPAAISSFARAPAKSPNGLRQVDLAEHCKNAETLPDSFPVLAHHSDPYAWKCVNQYGAYKVVVVPEICLAQKPAAIAVLENPADARSWACVSAGTPVPPGLLSADVAAAPLEGTDDKTGVEWFERNFVRVSPRPFLNAGLEISRLRLSSDGGVSVDAWPIGWSLFGSNAMMLLTENLPKLKASQADVLLDHTLDQLQRESPVLSYQFSKHVLLRDYAASDAALARSLLGRGYSVWVAKVPAALASQLLRHSLTTENALVLLDKHSYLRAYTNPGALVPAERPAGTVAWLTSALGPYTAPPMPDKLPLAELFRRTSSAGKLALAPNALPTEITLPAPMQAQMRGLISRQTGEGRELQGIVIAGADGVPMLNSELLEQTGSYSSADFRVDATRLFQALTVAGPATCSGTACTTQRQWQSQIVGDFHTHPAELGFSSMDIRYAADHATHMFVSTPAGLQQLLVPTMALGGSHVGNYWAWPVIPLRMTAAYLEPSAQLGCQFKEQQELSRQAIHATALGMALYSGTNGVLRRVQLDAKMQAAVRSGHPLDLLFDGSGKLASPVDRLRIAIVARQKRQPSHLLDDLGPEDAFSPELSAATRALLGGKVNREAVELALWEHYAMAYQMAMSSNDIISGAPRLYFGQNNVYWMDSICDPDSVWGFSAQAIKANTFQEVKTERRAVLDKPQGDYIAQCVQELRIVEPRDAAGNRLIRGYCDNGLAREWINDAEGHTRPGSLHPLAPWKAR</sequence>
<keyword evidence="1" id="KW-1133">Transmembrane helix</keyword>
<dbReference type="Gene3D" id="1.25.40.10">
    <property type="entry name" value="Tetratricopeptide repeat domain"/>
    <property type="match status" value="1"/>
</dbReference>
<dbReference type="InterPro" id="IPR011990">
    <property type="entry name" value="TPR-like_helical_dom_sf"/>
</dbReference>
<dbReference type="RefSeq" id="WP_154382255.1">
    <property type="nucleotide sequence ID" value="NZ_WKJK01000018.1"/>
</dbReference>
<name>A0A6I2L644_9BURK</name>
<comment type="caution">
    <text evidence="2">The sequence shown here is derived from an EMBL/GenBank/DDBJ whole genome shotgun (WGS) entry which is preliminary data.</text>
</comment>
<dbReference type="AlphaFoldDB" id="A0A6I2L644"/>
<evidence type="ECO:0008006" key="4">
    <source>
        <dbReference type="Google" id="ProtNLM"/>
    </source>
</evidence>
<feature type="transmembrane region" description="Helical" evidence="1">
    <location>
        <begin position="6"/>
        <end position="25"/>
    </location>
</feature>
<proteinExistence type="predicted"/>
<dbReference type="SUPFAM" id="SSF81901">
    <property type="entry name" value="HCP-like"/>
    <property type="match status" value="1"/>
</dbReference>
<keyword evidence="1" id="KW-0812">Transmembrane</keyword>
<dbReference type="InterPro" id="IPR052748">
    <property type="entry name" value="ISR_Activator"/>
</dbReference>